<gene>
    <name evidence="5" type="ORF">B0I35DRAFT_475015</name>
</gene>
<dbReference type="Pfam" id="PF13193">
    <property type="entry name" value="AMP-binding_C"/>
    <property type="match status" value="1"/>
</dbReference>
<dbReference type="GO" id="GO:0016405">
    <property type="term" value="F:CoA-ligase activity"/>
    <property type="evidence" value="ECO:0007669"/>
    <property type="project" value="TreeGrafter"/>
</dbReference>
<reference evidence="5" key="1">
    <citation type="journal article" date="2021" name="Nat. Commun.">
        <title>Genetic determinants of endophytism in the Arabidopsis root mycobiome.</title>
        <authorList>
            <person name="Mesny F."/>
            <person name="Miyauchi S."/>
            <person name="Thiergart T."/>
            <person name="Pickel B."/>
            <person name="Atanasova L."/>
            <person name="Karlsson M."/>
            <person name="Huettel B."/>
            <person name="Barry K.W."/>
            <person name="Haridas S."/>
            <person name="Chen C."/>
            <person name="Bauer D."/>
            <person name="Andreopoulos W."/>
            <person name="Pangilinan J."/>
            <person name="LaButti K."/>
            <person name="Riley R."/>
            <person name="Lipzen A."/>
            <person name="Clum A."/>
            <person name="Drula E."/>
            <person name="Henrissat B."/>
            <person name="Kohler A."/>
            <person name="Grigoriev I.V."/>
            <person name="Martin F.M."/>
            <person name="Hacquard S."/>
        </authorList>
    </citation>
    <scope>NUCLEOTIDE SEQUENCE</scope>
    <source>
        <strain evidence="5">MPI-CAGE-CH-0235</strain>
    </source>
</reference>
<evidence type="ECO:0000259" key="3">
    <source>
        <dbReference type="Pfam" id="PF00501"/>
    </source>
</evidence>
<dbReference type="CDD" id="cd05911">
    <property type="entry name" value="Firefly_Luc_like"/>
    <property type="match status" value="1"/>
</dbReference>
<dbReference type="FunFam" id="3.30.300.30:FF:000007">
    <property type="entry name" value="4-coumarate--CoA ligase 2"/>
    <property type="match status" value="1"/>
</dbReference>
<dbReference type="InterPro" id="IPR045851">
    <property type="entry name" value="AMP-bd_C_sf"/>
</dbReference>
<evidence type="ECO:0000313" key="6">
    <source>
        <dbReference type="Proteomes" id="UP000813444"/>
    </source>
</evidence>
<comment type="similarity">
    <text evidence="1">Belongs to the ATP-dependent AMP-binding enzyme family.</text>
</comment>
<feature type="domain" description="AMP-dependent synthetase/ligase" evidence="3">
    <location>
        <begin position="29"/>
        <end position="394"/>
    </location>
</feature>
<dbReference type="AlphaFoldDB" id="A0A8K0WWY5"/>
<dbReference type="InterPro" id="IPR025110">
    <property type="entry name" value="AMP-bd_C"/>
</dbReference>
<evidence type="ECO:0000256" key="1">
    <source>
        <dbReference type="ARBA" id="ARBA00006432"/>
    </source>
</evidence>
<proteinExistence type="inferred from homology"/>
<keyword evidence="6" id="KW-1185">Reference proteome</keyword>
<keyword evidence="2 5" id="KW-0436">Ligase</keyword>
<dbReference type="Pfam" id="PF00501">
    <property type="entry name" value="AMP-binding"/>
    <property type="match status" value="1"/>
</dbReference>
<dbReference type="Gene3D" id="3.30.300.30">
    <property type="match status" value="1"/>
</dbReference>
<comment type="caution">
    <text evidence="5">The sequence shown here is derived from an EMBL/GenBank/DDBJ whole genome shotgun (WGS) entry which is preliminary data.</text>
</comment>
<dbReference type="PROSITE" id="PS00455">
    <property type="entry name" value="AMP_BINDING"/>
    <property type="match status" value="1"/>
</dbReference>
<dbReference type="PANTHER" id="PTHR24096:SF149">
    <property type="entry name" value="AMP-BINDING DOMAIN-CONTAINING PROTEIN-RELATED"/>
    <property type="match status" value="1"/>
</dbReference>
<evidence type="ECO:0000313" key="5">
    <source>
        <dbReference type="EMBL" id="KAH7326359.1"/>
    </source>
</evidence>
<dbReference type="InterPro" id="IPR020845">
    <property type="entry name" value="AMP-binding_CS"/>
</dbReference>
<sequence length="546" mass="60832">MPIKSQFADVEVPNWDLWQMYAEEPKNYPPTQPLFIEAESDRSYNFEQYRDLAVVFGKGLKHQYGWKKGDVLGFYTPNNIDTPVTTLGLHWAGGIASPANPAYTVEELARQLKDSGARALITQKALLGTARKAAQEAGMPLDHIFLIGTAKDESGKHKHWTEITAHDAWFQPKRTLVDPKKDPAYLVYSSGTTGMPKGVVLTHENMVANAFQGRRFDPKILSWDSDRQLGILPLFHCYGLSVVISVTLFTGAPCIVMAAFDLEKACRLIQEHRVSFVYVAPPIVLALSKHPVVSKYDLSSIKFLNSGAAPLGKALVESVWNRFGFGVKQGYGLSETSPTTHTQYIDEFWKFQGSVGKLVPNMEAMIIDDQGKEVAPGEQGELLLKGPNVFGGYWKRPDLNKDTFTADGWYKTGDVVYADDKGNFYITDRIKELIKYKGFQVPPAELEAILLGREDIADTCVIGVWDEERQSEVPRAYVVPKPGVEANDELAKSIMDFIAGKVAPQKQLRGGVRFIPEIPKSPAGKILRRILRDKVNKEEGKIQAKL</sequence>
<dbReference type="InterPro" id="IPR000873">
    <property type="entry name" value="AMP-dep_synth/lig_dom"/>
</dbReference>
<dbReference type="EMBL" id="JAGPNK010000002">
    <property type="protein sequence ID" value="KAH7326359.1"/>
    <property type="molecule type" value="Genomic_DNA"/>
</dbReference>
<evidence type="ECO:0000259" key="4">
    <source>
        <dbReference type="Pfam" id="PF13193"/>
    </source>
</evidence>
<dbReference type="Gene3D" id="3.40.50.12780">
    <property type="entry name" value="N-terminal domain of ligase-like"/>
    <property type="match status" value="1"/>
</dbReference>
<dbReference type="Proteomes" id="UP000813444">
    <property type="component" value="Unassembled WGS sequence"/>
</dbReference>
<evidence type="ECO:0000256" key="2">
    <source>
        <dbReference type="ARBA" id="ARBA00022598"/>
    </source>
</evidence>
<organism evidence="5 6">
    <name type="scientific">Stachybotrys elegans</name>
    <dbReference type="NCBI Taxonomy" id="80388"/>
    <lineage>
        <taxon>Eukaryota</taxon>
        <taxon>Fungi</taxon>
        <taxon>Dikarya</taxon>
        <taxon>Ascomycota</taxon>
        <taxon>Pezizomycotina</taxon>
        <taxon>Sordariomycetes</taxon>
        <taxon>Hypocreomycetidae</taxon>
        <taxon>Hypocreales</taxon>
        <taxon>Stachybotryaceae</taxon>
        <taxon>Stachybotrys</taxon>
    </lineage>
</organism>
<name>A0A8K0WWY5_9HYPO</name>
<dbReference type="InterPro" id="IPR042099">
    <property type="entry name" value="ANL_N_sf"/>
</dbReference>
<protein>
    <submittedName>
        <fullName evidence="5">4-coumarate-CoA ligase 2</fullName>
    </submittedName>
</protein>
<dbReference type="SUPFAM" id="SSF56801">
    <property type="entry name" value="Acetyl-CoA synthetase-like"/>
    <property type="match status" value="1"/>
</dbReference>
<dbReference type="PANTHER" id="PTHR24096">
    <property type="entry name" value="LONG-CHAIN-FATTY-ACID--COA LIGASE"/>
    <property type="match status" value="1"/>
</dbReference>
<feature type="domain" description="AMP-binding enzyme C-terminal" evidence="4">
    <location>
        <begin position="445"/>
        <end position="525"/>
    </location>
</feature>
<dbReference type="OrthoDB" id="6509636at2759"/>
<accession>A0A8K0WWY5</accession>